<reference evidence="9" key="1">
    <citation type="submission" date="2020-07" db="EMBL/GenBank/DDBJ databases">
        <title>Methanobacterium. sp. MethCan genome.</title>
        <authorList>
            <person name="Postec A."/>
            <person name="Quemeneur M."/>
        </authorList>
    </citation>
    <scope>NUCLEOTIDE SEQUENCE</scope>
    <source>
        <strain evidence="9">MethCAN</strain>
    </source>
</reference>
<evidence type="ECO:0000256" key="5">
    <source>
        <dbReference type="ARBA" id="ARBA00022777"/>
    </source>
</evidence>
<dbReference type="Gene3D" id="3.30.565.10">
    <property type="entry name" value="Histidine kinase-like ATPase, C-terminal domain"/>
    <property type="match status" value="1"/>
</dbReference>
<dbReference type="GO" id="GO:0030295">
    <property type="term" value="F:protein kinase activator activity"/>
    <property type="evidence" value="ECO:0007669"/>
    <property type="project" value="TreeGrafter"/>
</dbReference>
<accession>A0A8T8K6K2</accession>
<dbReference type="EMBL" id="CP058560">
    <property type="protein sequence ID" value="QUH24256.1"/>
    <property type="molecule type" value="Genomic_DNA"/>
</dbReference>
<dbReference type="InterPro" id="IPR003661">
    <property type="entry name" value="HisK_dim/P_dom"/>
</dbReference>
<dbReference type="InterPro" id="IPR036097">
    <property type="entry name" value="HisK_dim/P_sf"/>
</dbReference>
<keyword evidence="4" id="KW-0808">Transferase</keyword>
<dbReference type="Pfam" id="PF00512">
    <property type="entry name" value="HisKA"/>
    <property type="match status" value="1"/>
</dbReference>
<feature type="coiled-coil region" evidence="6">
    <location>
        <begin position="61"/>
        <end position="91"/>
    </location>
</feature>
<protein>
    <recommendedName>
        <fullName evidence="2">histidine kinase</fullName>
        <ecNumber evidence="2">2.7.13.3</ecNumber>
    </recommendedName>
</protein>
<dbReference type="GO" id="GO:0000156">
    <property type="term" value="F:phosphorelay response regulator activity"/>
    <property type="evidence" value="ECO:0007669"/>
    <property type="project" value="TreeGrafter"/>
</dbReference>
<dbReference type="AlphaFoldDB" id="A0A8T8K6K2"/>
<dbReference type="SMART" id="SM00387">
    <property type="entry name" value="HATPase_c"/>
    <property type="match status" value="1"/>
</dbReference>
<feature type="transmembrane region" description="Helical" evidence="7">
    <location>
        <begin position="7"/>
        <end position="26"/>
    </location>
</feature>
<dbReference type="SUPFAM" id="SSF47384">
    <property type="entry name" value="Homodimeric domain of signal transducing histidine kinase"/>
    <property type="match status" value="1"/>
</dbReference>
<dbReference type="EC" id="2.7.13.3" evidence="2"/>
<dbReference type="GO" id="GO:0000155">
    <property type="term" value="F:phosphorelay sensor kinase activity"/>
    <property type="evidence" value="ECO:0007669"/>
    <property type="project" value="InterPro"/>
</dbReference>
<evidence type="ECO:0000313" key="10">
    <source>
        <dbReference type="Proteomes" id="UP000681041"/>
    </source>
</evidence>
<dbReference type="InterPro" id="IPR003594">
    <property type="entry name" value="HATPase_dom"/>
</dbReference>
<keyword evidence="5 9" id="KW-0418">Kinase</keyword>
<dbReference type="CDD" id="cd00082">
    <property type="entry name" value="HisKA"/>
    <property type="match status" value="1"/>
</dbReference>
<evidence type="ECO:0000256" key="1">
    <source>
        <dbReference type="ARBA" id="ARBA00000085"/>
    </source>
</evidence>
<dbReference type="SUPFAM" id="SSF55874">
    <property type="entry name" value="ATPase domain of HSP90 chaperone/DNA topoisomerase II/histidine kinase"/>
    <property type="match status" value="1"/>
</dbReference>
<dbReference type="OrthoDB" id="342253at2157"/>
<evidence type="ECO:0000259" key="8">
    <source>
        <dbReference type="PROSITE" id="PS50109"/>
    </source>
</evidence>
<evidence type="ECO:0000313" key="9">
    <source>
        <dbReference type="EMBL" id="QUH24256.1"/>
    </source>
</evidence>
<keyword evidence="7" id="KW-0472">Membrane</keyword>
<keyword evidence="6" id="KW-0175">Coiled coil</keyword>
<dbReference type="PROSITE" id="PS50109">
    <property type="entry name" value="HIS_KIN"/>
    <property type="match status" value="1"/>
</dbReference>
<feature type="domain" description="Histidine kinase" evidence="8">
    <location>
        <begin position="91"/>
        <end position="305"/>
    </location>
</feature>
<dbReference type="Gene3D" id="1.10.287.130">
    <property type="match status" value="1"/>
</dbReference>
<dbReference type="Pfam" id="PF02518">
    <property type="entry name" value="HATPase_c"/>
    <property type="match status" value="1"/>
</dbReference>
<organism evidence="9 10">
    <name type="scientific">Methanobacterium alkalithermotolerans</name>
    <dbReference type="NCBI Taxonomy" id="2731220"/>
    <lineage>
        <taxon>Archaea</taxon>
        <taxon>Methanobacteriati</taxon>
        <taxon>Methanobacteriota</taxon>
        <taxon>Methanomada group</taxon>
        <taxon>Methanobacteria</taxon>
        <taxon>Methanobacteriales</taxon>
        <taxon>Methanobacteriaceae</taxon>
        <taxon>Methanobacterium</taxon>
    </lineage>
</organism>
<dbReference type="InterPro" id="IPR036890">
    <property type="entry name" value="HATPase_C_sf"/>
</dbReference>
<comment type="catalytic activity">
    <reaction evidence="1">
        <text>ATP + protein L-histidine = ADP + protein N-phospho-L-histidine.</text>
        <dbReference type="EC" id="2.7.13.3"/>
    </reaction>
</comment>
<evidence type="ECO:0000256" key="7">
    <source>
        <dbReference type="SAM" id="Phobius"/>
    </source>
</evidence>
<evidence type="ECO:0000256" key="4">
    <source>
        <dbReference type="ARBA" id="ARBA00022679"/>
    </source>
</evidence>
<dbReference type="SMART" id="SM00388">
    <property type="entry name" value="HisKA"/>
    <property type="match status" value="1"/>
</dbReference>
<proteinExistence type="predicted"/>
<evidence type="ECO:0000256" key="6">
    <source>
        <dbReference type="SAM" id="Coils"/>
    </source>
</evidence>
<gene>
    <name evidence="9" type="ORF">HYG87_01145</name>
</gene>
<sequence length="306" mass="34756">MSGSRKRFLIVIPIAVAIILIILQPLSSTLGYDISDSLFRLISLMLIVVMVALLSERIEKVRSLSSLNEQLKEQAEKLEDANQELESFAYSVSHDLRVPLRAIDGFSRIMVEDYEETLDEEGIRLLNIIRENTKKMGQLIDDILLLSRAGRQEMKEGDVDIKSLVESVYREFDNQTEGRKINFIVEDLPPAYGDRALLYQVFSNLIGNAIKFTRNKNPAEIIVGFEEGKKETTYFVKDNGAGFNMKYINKLFGLFQRLHSPEEFEGTGVGLSIVQRVIKRHHGRVWGEGAVDEGATIFFTLPHENE</sequence>
<keyword evidence="7" id="KW-1133">Transmembrane helix</keyword>
<dbReference type="FunFam" id="3.30.565.10:FF:000006">
    <property type="entry name" value="Sensor histidine kinase WalK"/>
    <property type="match status" value="1"/>
</dbReference>
<dbReference type="PANTHER" id="PTHR42878">
    <property type="entry name" value="TWO-COMPONENT HISTIDINE KINASE"/>
    <property type="match status" value="1"/>
</dbReference>
<evidence type="ECO:0000256" key="2">
    <source>
        <dbReference type="ARBA" id="ARBA00012438"/>
    </source>
</evidence>
<dbReference type="InterPro" id="IPR050351">
    <property type="entry name" value="BphY/WalK/GraS-like"/>
</dbReference>
<keyword evidence="7" id="KW-0812">Transmembrane</keyword>
<keyword evidence="3" id="KW-0597">Phosphoprotein</keyword>
<dbReference type="GO" id="GO:0007234">
    <property type="term" value="P:osmosensory signaling via phosphorelay pathway"/>
    <property type="evidence" value="ECO:0007669"/>
    <property type="project" value="TreeGrafter"/>
</dbReference>
<dbReference type="Proteomes" id="UP000681041">
    <property type="component" value="Chromosome"/>
</dbReference>
<dbReference type="InterPro" id="IPR005467">
    <property type="entry name" value="His_kinase_dom"/>
</dbReference>
<dbReference type="PRINTS" id="PR00344">
    <property type="entry name" value="BCTRLSENSOR"/>
</dbReference>
<feature type="transmembrane region" description="Helical" evidence="7">
    <location>
        <begin position="38"/>
        <end position="55"/>
    </location>
</feature>
<dbReference type="PANTHER" id="PTHR42878:SF15">
    <property type="entry name" value="BACTERIOPHYTOCHROME"/>
    <property type="match status" value="1"/>
</dbReference>
<dbReference type="KEGG" id="meme:HYG87_01145"/>
<keyword evidence="10" id="KW-1185">Reference proteome</keyword>
<dbReference type="InterPro" id="IPR004358">
    <property type="entry name" value="Sig_transdc_His_kin-like_C"/>
</dbReference>
<evidence type="ECO:0000256" key="3">
    <source>
        <dbReference type="ARBA" id="ARBA00022553"/>
    </source>
</evidence>
<name>A0A8T8K6K2_9EURY</name>